<evidence type="ECO:0000313" key="4">
    <source>
        <dbReference type="EMBL" id="AUI71772.1"/>
    </source>
</evidence>
<dbReference type="SUPFAM" id="SSF48295">
    <property type="entry name" value="TrpR-like"/>
    <property type="match status" value="2"/>
</dbReference>
<dbReference type="Pfam" id="PF13518">
    <property type="entry name" value="HTH_28"/>
    <property type="match status" value="2"/>
</dbReference>
<protein>
    <submittedName>
        <fullName evidence="4">Transposase</fullName>
    </submittedName>
</protein>
<dbReference type="InterPro" id="IPR036388">
    <property type="entry name" value="WH-like_DNA-bd_sf"/>
</dbReference>
<dbReference type="KEGG" id="lali:LA20249_09610"/>
<dbReference type="EMBL" id="CP018867">
    <property type="protein sequence ID" value="AUI72641.1"/>
    <property type="molecule type" value="Genomic_DNA"/>
</dbReference>
<dbReference type="RefSeq" id="WP_101836880.1">
    <property type="nucleotide sequence ID" value="NZ_CP018867.1"/>
</dbReference>
<evidence type="ECO:0000313" key="9">
    <source>
        <dbReference type="Proteomes" id="UP000234653"/>
    </source>
</evidence>
<gene>
    <name evidence="4" type="ORF">LA20249_06105</name>
    <name evidence="5" type="ORF">LA20249_06220</name>
    <name evidence="6" type="ORF">LA20249_09585</name>
    <name evidence="7" type="ORF">LA20249_09610</name>
    <name evidence="8" type="ORF">LA20249_10780</name>
</gene>
<proteinExistence type="inferred from homology"/>
<dbReference type="EMBL" id="CP018867">
    <property type="protein sequence ID" value="AUI72413.1"/>
    <property type="molecule type" value="Genomic_DNA"/>
</dbReference>
<evidence type="ECO:0000313" key="5">
    <source>
        <dbReference type="EMBL" id="AUI71794.1"/>
    </source>
</evidence>
<dbReference type="InterPro" id="IPR052057">
    <property type="entry name" value="IS150/IS1296_orfA-like"/>
</dbReference>
<dbReference type="KEGG" id="lali:LA20249_10780"/>
<dbReference type="KEGG" id="lali:LA20249_06220"/>
<keyword evidence="9" id="KW-1185">Reference proteome</keyword>
<dbReference type="PANTHER" id="PTHR33795">
    <property type="entry name" value="INSERTION ELEMENT IS150 PROTEIN INSJ"/>
    <property type="match status" value="1"/>
</dbReference>
<evidence type="ECO:0000313" key="6">
    <source>
        <dbReference type="EMBL" id="AUI72413.1"/>
    </source>
</evidence>
<dbReference type="EMBL" id="CP018867">
    <property type="protein sequence ID" value="AUI71794.1"/>
    <property type="molecule type" value="Genomic_DNA"/>
</dbReference>
<feature type="coiled-coil region" evidence="2">
    <location>
        <begin position="129"/>
        <end position="156"/>
    </location>
</feature>
<dbReference type="AlphaFoldDB" id="A0A2K9HQD9"/>
<evidence type="ECO:0000313" key="7">
    <source>
        <dbReference type="EMBL" id="AUI72418.1"/>
    </source>
</evidence>
<accession>A0A2K9HQD9</accession>
<name>A0A2K9HQD9_9LACO</name>
<dbReference type="PANTHER" id="PTHR33795:SF1">
    <property type="entry name" value="INSERTION ELEMENT IS150 PROTEIN INSJ"/>
    <property type="match status" value="1"/>
</dbReference>
<keyword evidence="2" id="KW-0175">Coiled coil</keyword>
<reference evidence="4 9" key="1">
    <citation type="submission" date="2016-12" db="EMBL/GenBank/DDBJ databases">
        <title>The whole genome sequencing and assembly of Lactobacillus alimentarius DSM 20249T strain.</title>
        <authorList>
            <person name="Lee Y.-J."/>
            <person name="Yi H."/>
            <person name="Bahn Y.-S."/>
            <person name="Kim J.F."/>
            <person name="Lee D.-W."/>
        </authorList>
    </citation>
    <scope>NUCLEOTIDE SEQUENCE [LARGE SCALE GENOMIC DNA]</scope>
    <source>
        <strain evidence="4 9">DSM 20249</strain>
    </source>
</reference>
<dbReference type="Gene3D" id="1.10.10.10">
    <property type="entry name" value="Winged helix-like DNA-binding domain superfamily/Winged helix DNA-binding domain"/>
    <property type="match status" value="2"/>
</dbReference>
<feature type="domain" description="Insertion element IS150 protein InsJ-like helix-turn-helix" evidence="3">
    <location>
        <begin position="65"/>
        <end position="117"/>
    </location>
</feature>
<dbReference type="GO" id="GO:0043565">
    <property type="term" value="F:sequence-specific DNA binding"/>
    <property type="evidence" value="ECO:0007669"/>
    <property type="project" value="InterPro"/>
</dbReference>
<dbReference type="EMBL" id="CP018867">
    <property type="protein sequence ID" value="AUI72418.1"/>
    <property type="molecule type" value="Genomic_DNA"/>
</dbReference>
<dbReference type="InterPro" id="IPR010921">
    <property type="entry name" value="Trp_repressor/repl_initiator"/>
</dbReference>
<dbReference type="EMBL" id="CP018867">
    <property type="protein sequence ID" value="AUI71772.1"/>
    <property type="molecule type" value="Genomic_DNA"/>
</dbReference>
<dbReference type="KEGG" id="lali:LA20249_09585"/>
<evidence type="ECO:0000259" key="3">
    <source>
        <dbReference type="Pfam" id="PF13518"/>
    </source>
</evidence>
<organism evidence="4 9">
    <name type="scientific">Companilactobacillus alimentarius DSM 20249</name>
    <dbReference type="NCBI Taxonomy" id="1423720"/>
    <lineage>
        <taxon>Bacteria</taxon>
        <taxon>Bacillati</taxon>
        <taxon>Bacillota</taxon>
        <taxon>Bacilli</taxon>
        <taxon>Lactobacillales</taxon>
        <taxon>Lactobacillaceae</taxon>
        <taxon>Companilactobacillus</taxon>
    </lineage>
</organism>
<evidence type="ECO:0000256" key="1">
    <source>
        <dbReference type="ARBA" id="ARBA00038232"/>
    </source>
</evidence>
<sequence>MVKYSSKLKAEVVGEYLQGGTSMQSLSEKHNLPKRQVSFWIQKYRLSGVDSLKRKKTKRSFSAEFKIDVINYYQTHDETLAEVSARFDVNKCQISSWRTAFNKHGIEALKSHPKGRKSKVKNDKKKLRHLINKNELDQLREELAKKNQELYDTKLENDILKKSMTLFGTSKDAKKHK</sequence>
<evidence type="ECO:0000256" key="2">
    <source>
        <dbReference type="SAM" id="Coils"/>
    </source>
</evidence>
<feature type="domain" description="Insertion element IS150 protein InsJ-like helix-turn-helix" evidence="3">
    <location>
        <begin position="9"/>
        <end position="59"/>
    </location>
</feature>
<evidence type="ECO:0000313" key="8">
    <source>
        <dbReference type="EMBL" id="AUI72641.1"/>
    </source>
</evidence>
<dbReference type="InterPro" id="IPR055247">
    <property type="entry name" value="InsJ-like_HTH"/>
</dbReference>
<comment type="similarity">
    <text evidence="1">Belongs to the IS150/IS1296 orfA family.</text>
</comment>
<dbReference type="KEGG" id="lali:LA20249_06105"/>
<dbReference type="Proteomes" id="UP000234653">
    <property type="component" value="Chromosome"/>
</dbReference>